<evidence type="ECO:0000256" key="3">
    <source>
        <dbReference type="SAM" id="MobiDB-lite"/>
    </source>
</evidence>
<evidence type="ECO:0000256" key="2">
    <source>
        <dbReference type="ARBA" id="ARBA00025589"/>
    </source>
</evidence>
<comment type="function">
    <text evidence="2">Poorly processive, error-prone DNA polymerase involved in untargeted mutagenesis. Copies undamaged DNA at stalled replication forks, which arise in vivo from mismatched or misaligned primer ends. These misaligned primers can be extended by PolIV. Exhibits no 3'-5' exonuclease (proofreading) activity. May be involved in translesional synthesis, in conjunction with the beta clamp from PolIII.</text>
</comment>
<dbReference type="GO" id="GO:0003684">
    <property type="term" value="F:damaged DNA binding"/>
    <property type="evidence" value="ECO:0007669"/>
    <property type="project" value="InterPro"/>
</dbReference>
<dbReference type="RefSeq" id="WP_006234374.1">
    <property type="nucleotide sequence ID" value="NZ_AAVN02000001.1"/>
</dbReference>
<reference evidence="5 6" key="2">
    <citation type="submission" date="2007-04" db="EMBL/GenBank/DDBJ databases">
        <authorList>
            <person name="Fulton L."/>
            <person name="Clifton S."/>
            <person name="Fulton B."/>
            <person name="Xu J."/>
            <person name="Minx P."/>
            <person name="Mardis E.R."/>
            <person name="Wilson R.K."/>
        </authorList>
    </citation>
    <scope>NUCLEOTIDE SEQUENCE [LARGE SCALE GENOMIC DNA]</scope>
    <source>
        <strain evidence="6">ATCC 25986 / DSM 3979 / JCM 10188 / KCTC 3647 / NCTC 11838 / VPI 1003</strain>
    </source>
</reference>
<reference evidence="5 6" key="1">
    <citation type="submission" date="2007-01" db="EMBL/GenBank/DDBJ databases">
        <title>Draft genome sequence of Collinsella aerofaciens (ATCC 25986).</title>
        <authorList>
            <person name="Sudarsanam P."/>
            <person name="Ley R."/>
            <person name="Guruge J."/>
            <person name="Turnbaugh P.J."/>
            <person name="Mahowald M."/>
            <person name="Liep D."/>
            <person name="Gordon J."/>
        </authorList>
    </citation>
    <scope>NUCLEOTIDE SEQUENCE [LARGE SCALE GENOMIC DNA]</scope>
    <source>
        <strain evidence="6">ATCC 25986 / DSM 3979 / JCM 10188 / KCTC 3647 / NCTC 11838 / VPI 1003</strain>
    </source>
</reference>
<organism evidence="5 6">
    <name type="scientific">Collinsella aerofaciens (strain ATCC 25986 / DSM 3979 / JCM 10188 / KCTC 3647 / NCTC 11838 / VPI 1003)</name>
    <dbReference type="NCBI Taxonomy" id="411903"/>
    <lineage>
        <taxon>Bacteria</taxon>
        <taxon>Bacillati</taxon>
        <taxon>Actinomycetota</taxon>
        <taxon>Coriobacteriia</taxon>
        <taxon>Coriobacteriales</taxon>
        <taxon>Coriobacteriaceae</taxon>
        <taxon>Collinsella</taxon>
    </lineage>
</organism>
<dbReference type="Pfam" id="PF00817">
    <property type="entry name" value="IMS"/>
    <property type="match status" value="1"/>
</dbReference>
<dbReference type="GO" id="GO:0009432">
    <property type="term" value="P:SOS response"/>
    <property type="evidence" value="ECO:0007669"/>
    <property type="project" value="TreeGrafter"/>
</dbReference>
<dbReference type="InterPro" id="IPR043128">
    <property type="entry name" value="Rev_trsase/Diguanyl_cyclase"/>
</dbReference>
<dbReference type="Proteomes" id="UP000002979">
    <property type="component" value="Unassembled WGS sequence"/>
</dbReference>
<sequence>MSGRAGIIEQIFDKNMCLMGGRVGHERHTYICIDLKTFYASVECVDRGLNPLTTNLVVADESRGRTTICLAITQAMKDLGIHNRCRLFEIPDGIDYIKAVPRMQHYMEVSAQIYGIYLEYVSPQDVHVYSIDECFIDVTPYLDLYHTDAEGLACTLRDEVLARTGITATVGIGPNLFQAKVALDVTAKHVASRIGVLDDETFRKEIWPHRPITDIWGIGPGVAARLEKYGVYDLMGVAALDENLLYDELGVNAEYLIDHAFGREPTTIADIQAYRPQATSTTTGQVLSKGYAYEQAYTVLREMVDNAVLDLVDKHVVCDSISLFVGYASERADIRRLDASGTAQYVDGCGHLRSSTSSVEPAATAGPELAPRAPKPVQRDDERRRLVREAQAIDGIFVGEHGGKPRGGYAALFAHSNASRKLPERTNSFKKIMGYFDELWAQTVDPKRPVKRINLGFSNLVPEEFATIDLFSDIEADERERDLARAVLAVKGKYGKNALVKGLSFTAGATARERNDQVGGHRA</sequence>
<dbReference type="InterPro" id="IPR001126">
    <property type="entry name" value="UmuC"/>
</dbReference>
<dbReference type="PANTHER" id="PTHR11076">
    <property type="entry name" value="DNA REPAIR POLYMERASE UMUC / TRANSFERASE FAMILY MEMBER"/>
    <property type="match status" value="1"/>
</dbReference>
<comment type="similarity">
    <text evidence="1">Belongs to the DNA polymerase type-Y family.</text>
</comment>
<dbReference type="AlphaFoldDB" id="A4E7R3"/>
<feature type="region of interest" description="Disordered" evidence="3">
    <location>
        <begin position="355"/>
        <end position="381"/>
    </location>
</feature>
<dbReference type="PROSITE" id="PS50173">
    <property type="entry name" value="UMUC"/>
    <property type="match status" value="1"/>
</dbReference>
<accession>A4E7R3</accession>
<dbReference type="InterPro" id="IPR043502">
    <property type="entry name" value="DNA/RNA_pol_sf"/>
</dbReference>
<dbReference type="InterPro" id="IPR017961">
    <property type="entry name" value="DNA_pol_Y-fam_little_finger"/>
</dbReference>
<dbReference type="Gene3D" id="3.30.70.270">
    <property type="match status" value="1"/>
</dbReference>
<feature type="domain" description="UmuC" evidence="4">
    <location>
        <begin position="30"/>
        <end position="219"/>
    </location>
</feature>
<dbReference type="GO" id="GO:0005829">
    <property type="term" value="C:cytosol"/>
    <property type="evidence" value="ECO:0007669"/>
    <property type="project" value="TreeGrafter"/>
</dbReference>
<dbReference type="GO" id="GO:0003887">
    <property type="term" value="F:DNA-directed DNA polymerase activity"/>
    <property type="evidence" value="ECO:0007669"/>
    <property type="project" value="TreeGrafter"/>
</dbReference>
<dbReference type="Gene3D" id="1.10.150.20">
    <property type="entry name" value="5' to 3' exonuclease, C-terminal subdomain"/>
    <property type="match status" value="1"/>
</dbReference>
<dbReference type="SUPFAM" id="SSF56672">
    <property type="entry name" value="DNA/RNA polymerases"/>
    <property type="match status" value="1"/>
</dbReference>
<dbReference type="GO" id="GO:0042276">
    <property type="term" value="P:error-prone translesion synthesis"/>
    <property type="evidence" value="ECO:0007669"/>
    <property type="project" value="TreeGrafter"/>
</dbReference>
<protein>
    <submittedName>
        <fullName evidence="5">ImpB/MucB/SamB family protein</fullName>
    </submittedName>
</protein>
<evidence type="ECO:0000256" key="1">
    <source>
        <dbReference type="ARBA" id="ARBA00010945"/>
    </source>
</evidence>
<comment type="caution">
    <text evidence="5">The sequence shown here is derived from an EMBL/GenBank/DDBJ whole genome shotgun (WGS) entry which is preliminary data.</text>
</comment>
<evidence type="ECO:0000313" key="6">
    <source>
        <dbReference type="Proteomes" id="UP000002979"/>
    </source>
</evidence>
<dbReference type="Pfam" id="PF11799">
    <property type="entry name" value="IMS_C"/>
    <property type="match status" value="1"/>
</dbReference>
<evidence type="ECO:0000259" key="4">
    <source>
        <dbReference type="PROSITE" id="PS50173"/>
    </source>
</evidence>
<dbReference type="InterPro" id="IPR050116">
    <property type="entry name" value="DNA_polymerase-Y"/>
</dbReference>
<dbReference type="EMBL" id="AAVN02000001">
    <property type="protein sequence ID" value="EBA40772.1"/>
    <property type="molecule type" value="Genomic_DNA"/>
</dbReference>
<name>A4E7R3_COLAA</name>
<evidence type="ECO:0000313" key="5">
    <source>
        <dbReference type="EMBL" id="EBA40772.1"/>
    </source>
</evidence>
<dbReference type="PANTHER" id="PTHR11076:SF35">
    <property type="entry name" value="DNA REPAIR PROTEIN HOMOLOG YOBH"/>
    <property type="match status" value="1"/>
</dbReference>
<gene>
    <name evidence="5" type="ORF">COLAER_00444</name>
</gene>
<proteinExistence type="inferred from homology"/>
<dbReference type="Gene3D" id="3.40.1170.60">
    <property type="match status" value="1"/>
</dbReference>
<dbReference type="GO" id="GO:0006281">
    <property type="term" value="P:DNA repair"/>
    <property type="evidence" value="ECO:0007669"/>
    <property type="project" value="InterPro"/>
</dbReference>